<evidence type="ECO:0000313" key="3">
    <source>
        <dbReference type="Proteomes" id="UP000305067"/>
    </source>
</evidence>
<organism evidence="2 3">
    <name type="scientific">Pterulicium gracile</name>
    <dbReference type="NCBI Taxonomy" id="1884261"/>
    <lineage>
        <taxon>Eukaryota</taxon>
        <taxon>Fungi</taxon>
        <taxon>Dikarya</taxon>
        <taxon>Basidiomycota</taxon>
        <taxon>Agaricomycotina</taxon>
        <taxon>Agaricomycetes</taxon>
        <taxon>Agaricomycetidae</taxon>
        <taxon>Agaricales</taxon>
        <taxon>Pleurotineae</taxon>
        <taxon>Pterulaceae</taxon>
        <taxon>Pterulicium</taxon>
    </lineage>
</organism>
<name>A0A5C3QBD4_9AGAR</name>
<gene>
    <name evidence="2" type="ORF">BDV98DRAFT_572342</name>
</gene>
<sequence length="119" mass="13238">MPLYLTVTGHYTYNAGHKPSKPDNGKTSFDMTVKQDGSLYGSGRDNIGQFTISGTLKGSKLDFRKDYSGKNLHWKYDGYQVQASGGPNDTQRHFHGKWHQPGCPNSPGGEFDFKADVTY</sequence>
<protein>
    <submittedName>
        <fullName evidence="2">Uncharacterized protein</fullName>
    </submittedName>
</protein>
<dbReference type="Proteomes" id="UP000305067">
    <property type="component" value="Unassembled WGS sequence"/>
</dbReference>
<accession>A0A5C3QBD4</accession>
<evidence type="ECO:0000313" key="2">
    <source>
        <dbReference type="EMBL" id="TFK98866.1"/>
    </source>
</evidence>
<feature type="region of interest" description="Disordered" evidence="1">
    <location>
        <begin position="83"/>
        <end position="119"/>
    </location>
</feature>
<dbReference type="AlphaFoldDB" id="A0A5C3QBD4"/>
<evidence type="ECO:0000256" key="1">
    <source>
        <dbReference type="SAM" id="MobiDB-lite"/>
    </source>
</evidence>
<keyword evidence="3" id="KW-1185">Reference proteome</keyword>
<dbReference type="EMBL" id="ML178837">
    <property type="protein sequence ID" value="TFK98866.1"/>
    <property type="molecule type" value="Genomic_DNA"/>
</dbReference>
<proteinExistence type="predicted"/>
<reference evidence="2 3" key="1">
    <citation type="journal article" date="2019" name="Nat. Ecol. Evol.">
        <title>Megaphylogeny resolves global patterns of mushroom evolution.</title>
        <authorList>
            <person name="Varga T."/>
            <person name="Krizsan K."/>
            <person name="Foldi C."/>
            <person name="Dima B."/>
            <person name="Sanchez-Garcia M."/>
            <person name="Sanchez-Ramirez S."/>
            <person name="Szollosi G.J."/>
            <person name="Szarkandi J.G."/>
            <person name="Papp V."/>
            <person name="Albert L."/>
            <person name="Andreopoulos W."/>
            <person name="Angelini C."/>
            <person name="Antonin V."/>
            <person name="Barry K.W."/>
            <person name="Bougher N.L."/>
            <person name="Buchanan P."/>
            <person name="Buyck B."/>
            <person name="Bense V."/>
            <person name="Catcheside P."/>
            <person name="Chovatia M."/>
            <person name="Cooper J."/>
            <person name="Damon W."/>
            <person name="Desjardin D."/>
            <person name="Finy P."/>
            <person name="Geml J."/>
            <person name="Haridas S."/>
            <person name="Hughes K."/>
            <person name="Justo A."/>
            <person name="Karasinski D."/>
            <person name="Kautmanova I."/>
            <person name="Kiss B."/>
            <person name="Kocsube S."/>
            <person name="Kotiranta H."/>
            <person name="LaButti K.M."/>
            <person name="Lechner B.E."/>
            <person name="Liimatainen K."/>
            <person name="Lipzen A."/>
            <person name="Lukacs Z."/>
            <person name="Mihaltcheva S."/>
            <person name="Morgado L.N."/>
            <person name="Niskanen T."/>
            <person name="Noordeloos M.E."/>
            <person name="Ohm R.A."/>
            <person name="Ortiz-Santana B."/>
            <person name="Ovrebo C."/>
            <person name="Racz N."/>
            <person name="Riley R."/>
            <person name="Savchenko A."/>
            <person name="Shiryaev A."/>
            <person name="Soop K."/>
            <person name="Spirin V."/>
            <person name="Szebenyi C."/>
            <person name="Tomsovsky M."/>
            <person name="Tulloss R.E."/>
            <person name="Uehling J."/>
            <person name="Grigoriev I.V."/>
            <person name="Vagvolgyi C."/>
            <person name="Papp T."/>
            <person name="Martin F.M."/>
            <person name="Miettinen O."/>
            <person name="Hibbett D.S."/>
            <person name="Nagy L.G."/>
        </authorList>
    </citation>
    <scope>NUCLEOTIDE SEQUENCE [LARGE SCALE GENOMIC DNA]</scope>
    <source>
        <strain evidence="2 3">CBS 309.79</strain>
    </source>
</reference>